<dbReference type="AlphaFoldDB" id="A0A0D4C206"/>
<dbReference type="Proteomes" id="UP000061839">
    <property type="component" value="Chromosome"/>
</dbReference>
<accession>A0A0D4C206</accession>
<evidence type="ECO:0000313" key="2">
    <source>
        <dbReference type="Proteomes" id="UP000061839"/>
    </source>
</evidence>
<evidence type="ECO:0000313" key="1">
    <source>
        <dbReference type="EMBL" id="AJT42406.1"/>
    </source>
</evidence>
<dbReference type="KEGG" id="ari:UM93_14515"/>
<gene>
    <name evidence="1" type="ORF">UM93_14515</name>
</gene>
<dbReference type="PATRIC" id="fig|1618207.4.peg.2954"/>
<dbReference type="RefSeq" id="WP_045076252.1">
    <property type="nucleotide sequence ID" value="NZ_CP011005.1"/>
</dbReference>
<name>A0A0D4C206_9MICC</name>
<protein>
    <submittedName>
        <fullName evidence="1">Uncharacterized protein</fullName>
    </submittedName>
</protein>
<dbReference type="STRING" id="1618207.UM93_14515"/>
<keyword evidence="2" id="KW-1185">Reference proteome</keyword>
<dbReference type="EMBL" id="CP011005">
    <property type="protein sequence ID" value="AJT42406.1"/>
    <property type="molecule type" value="Genomic_DNA"/>
</dbReference>
<dbReference type="HOGENOM" id="CLU_2894134_0_0_11"/>
<sequence>MSETTQDFFELKLTMDSGSEITIHVSGFANRTEGFKALLAAAQPQLLMRAVQEFDQMDENDE</sequence>
<proteinExistence type="predicted"/>
<organism evidence="1 2">
    <name type="scientific">Psychromicrobium lacuslunae</name>
    <dbReference type="NCBI Taxonomy" id="1618207"/>
    <lineage>
        <taxon>Bacteria</taxon>
        <taxon>Bacillati</taxon>
        <taxon>Actinomycetota</taxon>
        <taxon>Actinomycetes</taxon>
        <taxon>Micrococcales</taxon>
        <taxon>Micrococcaceae</taxon>
        <taxon>Psychromicrobium</taxon>
    </lineage>
</organism>
<reference evidence="1 2" key="1">
    <citation type="journal article" date="2015" name="Genome Announc.">
        <title>Complete Genome Sequencing of Protease-Producing Novel Arthrobacter sp. Strain IHBB 11108 Using PacBio Single-Molecule Real-Time Sequencing Technology.</title>
        <authorList>
            <person name="Kiran S."/>
            <person name="Swarnkar M.K."/>
            <person name="Pal M."/>
            <person name="Thakur R."/>
            <person name="Tewari R."/>
            <person name="Singh A.K."/>
            <person name="Gulati A."/>
        </authorList>
    </citation>
    <scope>NUCLEOTIDE SEQUENCE [LARGE SCALE GENOMIC DNA]</scope>
    <source>
        <strain evidence="1 2">IHBB 11108</strain>
    </source>
</reference>